<protein>
    <submittedName>
        <fullName evidence="2">Uncharacterized protein</fullName>
    </submittedName>
</protein>
<organism evidence="2 3">
    <name type="scientific">Stentor coeruleus</name>
    <dbReference type="NCBI Taxonomy" id="5963"/>
    <lineage>
        <taxon>Eukaryota</taxon>
        <taxon>Sar</taxon>
        <taxon>Alveolata</taxon>
        <taxon>Ciliophora</taxon>
        <taxon>Postciliodesmatophora</taxon>
        <taxon>Heterotrichea</taxon>
        <taxon>Heterotrichida</taxon>
        <taxon>Stentoridae</taxon>
        <taxon>Stentor</taxon>
    </lineage>
</organism>
<proteinExistence type="predicted"/>
<accession>A0A1R2CCN2</accession>
<evidence type="ECO:0000313" key="3">
    <source>
        <dbReference type="Proteomes" id="UP000187209"/>
    </source>
</evidence>
<name>A0A1R2CCN2_9CILI</name>
<reference evidence="2 3" key="1">
    <citation type="submission" date="2016-11" db="EMBL/GenBank/DDBJ databases">
        <title>The macronuclear genome of Stentor coeruleus: a giant cell with tiny introns.</title>
        <authorList>
            <person name="Slabodnick M."/>
            <person name="Ruby J.G."/>
            <person name="Reiff S.B."/>
            <person name="Swart E.C."/>
            <person name="Gosai S."/>
            <person name="Prabakaran S."/>
            <person name="Witkowska E."/>
            <person name="Larue G.E."/>
            <person name="Fisher S."/>
            <person name="Freeman R.M."/>
            <person name="Gunawardena J."/>
            <person name="Chu W."/>
            <person name="Stover N.A."/>
            <person name="Gregory B.D."/>
            <person name="Nowacki M."/>
            <person name="Derisi J."/>
            <person name="Roy S.W."/>
            <person name="Marshall W.F."/>
            <person name="Sood P."/>
        </authorList>
    </citation>
    <scope>NUCLEOTIDE SEQUENCE [LARGE SCALE GENOMIC DNA]</scope>
    <source>
        <strain evidence="2">WM001</strain>
    </source>
</reference>
<dbReference type="AlphaFoldDB" id="A0A1R2CCN2"/>
<feature type="region of interest" description="Disordered" evidence="1">
    <location>
        <begin position="44"/>
        <end position="84"/>
    </location>
</feature>
<comment type="caution">
    <text evidence="2">The sequence shown here is derived from an EMBL/GenBank/DDBJ whole genome shotgun (WGS) entry which is preliminary data.</text>
</comment>
<gene>
    <name evidence="2" type="ORF">SteCoe_11682</name>
</gene>
<evidence type="ECO:0000313" key="2">
    <source>
        <dbReference type="EMBL" id="OMJ86746.1"/>
    </source>
</evidence>
<dbReference type="Proteomes" id="UP000187209">
    <property type="component" value="Unassembled WGS sequence"/>
</dbReference>
<keyword evidence="3" id="KW-1185">Reference proteome</keyword>
<evidence type="ECO:0000256" key="1">
    <source>
        <dbReference type="SAM" id="MobiDB-lite"/>
    </source>
</evidence>
<sequence length="140" mass="16103">MLKQPLGRRSGEPADKYGVHFEYQDLFERLLVVKKTRERQNKNAIFKSFDGDYRKTPSSGPKPRHKSKNSIRSNSLVKTSKKGINSDLMRVSKIYSPNVKKNQQKLLSPDKYLGSIRLPISFIGTSSIKKRISRSRVYNS</sequence>
<dbReference type="EMBL" id="MPUH01000196">
    <property type="protein sequence ID" value="OMJ86746.1"/>
    <property type="molecule type" value="Genomic_DNA"/>
</dbReference>